<gene>
    <name evidence="1" type="ORF">SAMN04489717_2492</name>
</gene>
<dbReference type="AlphaFoldDB" id="A0A1H1RNX0"/>
<keyword evidence="2" id="KW-1185">Reference proteome</keyword>
<evidence type="ECO:0000313" key="2">
    <source>
        <dbReference type="Proteomes" id="UP000198983"/>
    </source>
</evidence>
<evidence type="ECO:0008006" key="3">
    <source>
        <dbReference type="Google" id="ProtNLM"/>
    </source>
</evidence>
<evidence type="ECO:0000313" key="1">
    <source>
        <dbReference type="EMBL" id="SDS37497.1"/>
    </source>
</evidence>
<dbReference type="Proteomes" id="UP000198983">
    <property type="component" value="Chromosome I"/>
</dbReference>
<name>A0A1H1RNX0_9ACTN</name>
<proteinExistence type="predicted"/>
<dbReference type="STRING" id="117157.SAMN04489717_2492"/>
<dbReference type="EMBL" id="LT629732">
    <property type="protein sequence ID" value="SDS37497.1"/>
    <property type="molecule type" value="Genomic_DNA"/>
</dbReference>
<accession>A0A1H1RNX0</accession>
<reference evidence="1 2" key="1">
    <citation type="submission" date="2016-10" db="EMBL/GenBank/DDBJ databases">
        <authorList>
            <person name="de Groot N.N."/>
        </authorList>
    </citation>
    <scope>NUCLEOTIDE SEQUENCE [LARGE SCALE GENOMIC DNA]</scope>
    <source>
        <strain evidence="1 2">DSM 22024</strain>
    </source>
</reference>
<sequence length="300" mass="33243">MVSRALGGTTASRALVRRGFLLRKLYADLVGPDGDVVIAYLAWLRVAGVHIPYGAVEHYLPDGRREVLRGRPIAGAPRRLPDGGMEYSIATRDGRIFRLVHRAPTPTWHPADPPISSRVHWHVAVPSARAEVSWDDKGSGAATRLAGFGYSDWVWLRLPPRLLGLRRLQWGRVHLPDRTVVFNTVDRSNGARWARVAEWRVGGDPRPVEIFVDGAPRTDRPHGEPGAWTIPAPGGAVALEPLRVLHEGEPLDTDRFPDMFERWGSRVANGRADEIRWLSTARDAAGTTGMAVHESVRFGR</sequence>
<organism evidence="1 2">
    <name type="scientific">Actinopolymorpha singaporensis</name>
    <dbReference type="NCBI Taxonomy" id="117157"/>
    <lineage>
        <taxon>Bacteria</taxon>
        <taxon>Bacillati</taxon>
        <taxon>Actinomycetota</taxon>
        <taxon>Actinomycetes</taxon>
        <taxon>Propionibacteriales</taxon>
        <taxon>Actinopolymorphaceae</taxon>
        <taxon>Actinopolymorpha</taxon>
    </lineage>
</organism>
<protein>
    <recommendedName>
        <fullName evidence="3">Hydroxyneurosporene synthase (CrtC)</fullName>
    </recommendedName>
</protein>